<comment type="caution">
    <text evidence="1">The sequence shown here is derived from an EMBL/GenBank/DDBJ whole genome shotgun (WGS) entry which is preliminary data.</text>
</comment>
<dbReference type="EMBL" id="JBBKTX010000034">
    <property type="protein sequence ID" value="MFK4754592.1"/>
    <property type="molecule type" value="Genomic_DNA"/>
</dbReference>
<organism evidence="1 2">
    <name type="scientific">Oceanobacter antarcticus</name>
    <dbReference type="NCBI Taxonomy" id="3133425"/>
    <lineage>
        <taxon>Bacteria</taxon>
        <taxon>Pseudomonadati</taxon>
        <taxon>Pseudomonadota</taxon>
        <taxon>Gammaproteobacteria</taxon>
        <taxon>Oceanospirillales</taxon>
        <taxon>Oceanospirillaceae</taxon>
        <taxon>Oceanobacter</taxon>
    </lineage>
</organism>
<dbReference type="RefSeq" id="WP_416207421.1">
    <property type="nucleotide sequence ID" value="NZ_JBBKTX010000034.1"/>
</dbReference>
<protein>
    <recommendedName>
        <fullName evidence="3">DUF2946 domain-containing protein</fullName>
    </recommendedName>
</protein>
<name>A0ABW8NNM0_9GAMM</name>
<evidence type="ECO:0008006" key="3">
    <source>
        <dbReference type="Google" id="ProtNLM"/>
    </source>
</evidence>
<proteinExistence type="predicted"/>
<keyword evidence="2" id="KW-1185">Reference proteome</keyword>
<reference evidence="1 2" key="1">
    <citation type="submission" date="2024-03" db="EMBL/GenBank/DDBJ databases">
        <title>High-quality draft genome sequence of Oceanobacter sp. wDCs-4.</title>
        <authorList>
            <person name="Dong C."/>
        </authorList>
    </citation>
    <scope>NUCLEOTIDE SEQUENCE [LARGE SCALE GENOMIC DNA]</scope>
    <source>
        <strain evidence="2">wDCs-4</strain>
    </source>
</reference>
<gene>
    <name evidence="1" type="ORF">WG929_19480</name>
</gene>
<dbReference type="Proteomes" id="UP001620597">
    <property type="component" value="Unassembled WGS sequence"/>
</dbReference>
<sequence>MFYRSVMPRFRRSSRLALLLILLLLLLASAQSVHELLLHHAPGEQCDLCRLTPDVNSPVPPAALFVLALTRNPAPDVVMPHWLPAPPPPVGSARAPPVG</sequence>
<accession>A0ABW8NNM0</accession>
<evidence type="ECO:0000313" key="2">
    <source>
        <dbReference type="Proteomes" id="UP001620597"/>
    </source>
</evidence>
<evidence type="ECO:0000313" key="1">
    <source>
        <dbReference type="EMBL" id="MFK4754592.1"/>
    </source>
</evidence>